<comment type="domain">
    <text evidence="5">The Q motif is unique to and characteristic of the DEAD box family of RNA helicases and controls ATP binding and hydrolysis.</text>
</comment>
<dbReference type="PROSITE" id="PS51192">
    <property type="entry name" value="HELICASE_ATP_BIND_1"/>
    <property type="match status" value="1"/>
</dbReference>
<evidence type="ECO:0000259" key="8">
    <source>
        <dbReference type="PROSITE" id="PS51194"/>
    </source>
</evidence>
<proteinExistence type="inferred from homology"/>
<dbReference type="Proteomes" id="UP001605036">
    <property type="component" value="Unassembled WGS sequence"/>
</dbReference>
<dbReference type="Pfam" id="PF00270">
    <property type="entry name" value="DEAD"/>
    <property type="match status" value="1"/>
</dbReference>
<evidence type="ECO:0000256" key="6">
    <source>
        <dbReference type="SAM" id="MobiDB-lite"/>
    </source>
</evidence>
<dbReference type="GO" id="GO:0016787">
    <property type="term" value="F:hydrolase activity"/>
    <property type="evidence" value="ECO:0007669"/>
    <property type="project" value="UniProtKB-KW"/>
</dbReference>
<dbReference type="GO" id="GO:0005524">
    <property type="term" value="F:ATP binding"/>
    <property type="evidence" value="ECO:0007669"/>
    <property type="project" value="UniProtKB-UniRule"/>
</dbReference>
<organism evidence="9 10">
    <name type="scientific">Riccia fluitans</name>
    <dbReference type="NCBI Taxonomy" id="41844"/>
    <lineage>
        <taxon>Eukaryota</taxon>
        <taxon>Viridiplantae</taxon>
        <taxon>Streptophyta</taxon>
        <taxon>Embryophyta</taxon>
        <taxon>Marchantiophyta</taxon>
        <taxon>Marchantiopsida</taxon>
        <taxon>Marchantiidae</taxon>
        <taxon>Marchantiales</taxon>
        <taxon>Ricciaceae</taxon>
        <taxon>Riccia</taxon>
    </lineage>
</organism>
<comment type="similarity">
    <text evidence="5">Belongs to the DEAD box helicase family.</text>
</comment>
<keyword evidence="1 5" id="KW-0547">Nucleotide-binding</keyword>
<comment type="caution">
    <text evidence="9">The sequence shown here is derived from an EMBL/GenBank/DDBJ whole genome shotgun (WGS) entry which is preliminary data.</text>
</comment>
<dbReference type="SUPFAM" id="SSF52540">
    <property type="entry name" value="P-loop containing nucleoside triphosphate hydrolases"/>
    <property type="match status" value="1"/>
</dbReference>
<name>A0ABD1XVY2_9MARC</name>
<comment type="catalytic activity">
    <reaction evidence="5">
        <text>ATP + H2O = ADP + phosphate + H(+)</text>
        <dbReference type="Rhea" id="RHEA:13065"/>
        <dbReference type="ChEBI" id="CHEBI:15377"/>
        <dbReference type="ChEBI" id="CHEBI:15378"/>
        <dbReference type="ChEBI" id="CHEBI:30616"/>
        <dbReference type="ChEBI" id="CHEBI:43474"/>
        <dbReference type="ChEBI" id="CHEBI:456216"/>
        <dbReference type="EC" id="3.6.4.13"/>
    </reaction>
</comment>
<evidence type="ECO:0000256" key="3">
    <source>
        <dbReference type="ARBA" id="ARBA00022840"/>
    </source>
</evidence>
<accession>A0ABD1XVY2</accession>
<keyword evidence="4 5" id="KW-0694">RNA-binding</keyword>
<keyword evidence="10" id="KW-1185">Reference proteome</keyword>
<evidence type="ECO:0000259" key="7">
    <source>
        <dbReference type="PROSITE" id="PS51192"/>
    </source>
</evidence>
<keyword evidence="3 5" id="KW-0067">ATP-binding</keyword>
<evidence type="ECO:0000313" key="10">
    <source>
        <dbReference type="Proteomes" id="UP001605036"/>
    </source>
</evidence>
<dbReference type="GO" id="GO:0003723">
    <property type="term" value="F:RNA binding"/>
    <property type="evidence" value="ECO:0007669"/>
    <property type="project" value="UniProtKB-UniRule"/>
</dbReference>
<dbReference type="EC" id="3.6.4.13" evidence="5"/>
<dbReference type="GO" id="GO:0003724">
    <property type="term" value="F:RNA helicase activity"/>
    <property type="evidence" value="ECO:0007669"/>
    <property type="project" value="UniProtKB-EC"/>
</dbReference>
<feature type="domain" description="Helicase ATP-binding" evidence="7">
    <location>
        <begin position="237"/>
        <end position="420"/>
    </location>
</feature>
<feature type="region of interest" description="Disordered" evidence="6">
    <location>
        <begin position="1"/>
        <end position="20"/>
    </location>
</feature>
<protein>
    <recommendedName>
        <fullName evidence="5">ATP-dependent RNA helicase</fullName>
        <ecNumber evidence="5">3.6.4.13</ecNumber>
    </recommendedName>
</protein>
<evidence type="ECO:0000313" key="9">
    <source>
        <dbReference type="EMBL" id="KAL2612798.1"/>
    </source>
</evidence>
<keyword evidence="5" id="KW-0347">Helicase</keyword>
<evidence type="ECO:0000256" key="5">
    <source>
        <dbReference type="RuleBase" id="RU365068"/>
    </source>
</evidence>
<dbReference type="Pfam" id="PF00271">
    <property type="entry name" value="Helicase_C"/>
    <property type="match status" value="1"/>
</dbReference>
<evidence type="ECO:0000256" key="4">
    <source>
        <dbReference type="ARBA" id="ARBA00022884"/>
    </source>
</evidence>
<dbReference type="InterPro" id="IPR027417">
    <property type="entry name" value="P-loop_NTPase"/>
</dbReference>
<dbReference type="AlphaFoldDB" id="A0ABD1XVY2"/>
<evidence type="ECO:0000256" key="2">
    <source>
        <dbReference type="ARBA" id="ARBA00022801"/>
    </source>
</evidence>
<dbReference type="PROSITE" id="PS51194">
    <property type="entry name" value="HELICASE_CTER"/>
    <property type="match status" value="1"/>
</dbReference>
<sequence length="680" mass="76559">MIRMCSLVSPPASAGGTVSYHFSSKSRSEDVQKYDSRELWNREFLRGHVGINKVFLHTVSGELVKSSSHFLGARMMGGKGRSYPGGVTKWQWKRRQSKEDRKLELKRLSMDRRLFLTRRREELKTAEPWISSLDVPLGESLAKEELSSIYIVTSCFKDMEMGALEGPRIQFSRDEELQQIQRVKALLGSGDADRQSVRDGELAATSFGELALSAPSLRALHKSVGRPSLASILEATLPTMQTGKDLLVRTRGGMDDIVTSLLFGVEVASVTPRRMTVSGRHSVHVLLVCPTTDQVEAARSEAKKLLMFHPKTRLQVIMGKTDIKEEMKRLRISPCEMLVATPGRLVGHMKDSPEFCGQLRGLKLLLLHDMQMLLDMGYQKTIQNIGSLLPRTRQTVMWSKTLSEEVSTFSSSFLKKDRAVINTCEGEADVAPPVGTQEYIIVPMRMHLALLLEYLKNHFELDPKAKVLVFCQNIRTTTFFAALFRNLGFCSREIHLRKKESVRSRVAAEFRTSQEGMILFSSGASVWGVGNPDVSVIIQVGSPATREQYVRRVTPTGPTIKRRECLLILMPHERSFVEQLRGLSVSEKGDLQLDPGLEFQVHLALGEVDYLIRVKAYVAWLRYHVMNEVTERGKEEIVRLAFDYAVSLGFREPPIISRKIVAQLGLPKFWSFIGSSQSTD</sequence>
<dbReference type="InterPro" id="IPR014001">
    <property type="entry name" value="Helicase_ATP-bd"/>
</dbReference>
<comment type="function">
    <text evidence="5">RNA helicase.</text>
</comment>
<dbReference type="EMBL" id="JBHFFA010000007">
    <property type="protein sequence ID" value="KAL2612798.1"/>
    <property type="molecule type" value="Genomic_DNA"/>
</dbReference>
<evidence type="ECO:0000256" key="1">
    <source>
        <dbReference type="ARBA" id="ARBA00022741"/>
    </source>
</evidence>
<gene>
    <name evidence="9" type="ORF">R1flu_024490</name>
</gene>
<dbReference type="InterPro" id="IPR011545">
    <property type="entry name" value="DEAD/DEAH_box_helicase_dom"/>
</dbReference>
<reference evidence="9 10" key="1">
    <citation type="submission" date="2024-09" db="EMBL/GenBank/DDBJ databases">
        <title>Chromosome-scale assembly of Riccia fluitans.</title>
        <authorList>
            <person name="Paukszto L."/>
            <person name="Sawicki J."/>
            <person name="Karawczyk K."/>
            <person name="Piernik-Szablinska J."/>
            <person name="Szczecinska M."/>
            <person name="Mazdziarz M."/>
        </authorList>
    </citation>
    <scope>NUCLEOTIDE SEQUENCE [LARGE SCALE GENOMIC DNA]</scope>
    <source>
        <strain evidence="9">Rf_01</strain>
        <tissue evidence="9">Aerial parts of the thallus</tissue>
    </source>
</reference>
<keyword evidence="2 5" id="KW-0378">Hydrolase</keyword>
<dbReference type="InterPro" id="IPR001650">
    <property type="entry name" value="Helicase_C-like"/>
</dbReference>
<dbReference type="PANTHER" id="PTHR24031">
    <property type="entry name" value="RNA HELICASE"/>
    <property type="match status" value="1"/>
</dbReference>
<feature type="domain" description="Helicase C-terminal" evidence="8">
    <location>
        <begin position="450"/>
        <end position="605"/>
    </location>
</feature>
<dbReference type="Gene3D" id="3.40.50.300">
    <property type="entry name" value="P-loop containing nucleotide triphosphate hydrolases"/>
    <property type="match status" value="2"/>
</dbReference>